<dbReference type="AlphaFoldDB" id="M6W3C6"/>
<dbReference type="InterPro" id="IPR010982">
    <property type="entry name" value="Lambda_DNA-bd_dom_sf"/>
</dbReference>
<sequence length="62" mass="7091">MLIAYILNFVEERRGNAARLAKETGIALTNISHLQNENRPLPSIERLVILTRAVQILEKNQH</sequence>
<dbReference type="GO" id="GO:0003677">
    <property type="term" value="F:DNA binding"/>
    <property type="evidence" value="ECO:0007669"/>
    <property type="project" value="InterPro"/>
</dbReference>
<dbReference type="SUPFAM" id="SSF47413">
    <property type="entry name" value="lambda repressor-like DNA-binding domains"/>
    <property type="match status" value="1"/>
</dbReference>
<gene>
    <name evidence="1" type="ORF">LEP1GSC161_0276</name>
</gene>
<proteinExistence type="predicted"/>
<organism evidence="1 2">
    <name type="scientific">Leptospira santarosai str. CBC1416</name>
    <dbReference type="NCBI Taxonomy" id="1193059"/>
    <lineage>
        <taxon>Bacteria</taxon>
        <taxon>Pseudomonadati</taxon>
        <taxon>Spirochaetota</taxon>
        <taxon>Spirochaetia</taxon>
        <taxon>Leptospirales</taxon>
        <taxon>Leptospiraceae</taxon>
        <taxon>Leptospira</taxon>
    </lineage>
</organism>
<comment type="caution">
    <text evidence="1">The sequence shown here is derived from an EMBL/GenBank/DDBJ whole genome shotgun (WGS) entry which is preliminary data.</text>
</comment>
<name>M6W3C6_9LEPT</name>
<evidence type="ECO:0000313" key="1">
    <source>
        <dbReference type="EMBL" id="EMO59734.1"/>
    </source>
</evidence>
<protein>
    <recommendedName>
        <fullName evidence="3">DNA-binding helix-turn-helix protein</fullName>
    </recommendedName>
</protein>
<reference evidence="1 2" key="1">
    <citation type="submission" date="2013-01" db="EMBL/GenBank/DDBJ databases">
        <authorList>
            <person name="Harkins D.M."/>
            <person name="Durkin A.S."/>
            <person name="Brinkac L.M."/>
            <person name="Haft D.H."/>
            <person name="Selengut J.D."/>
            <person name="Sanka R."/>
            <person name="DePew J."/>
            <person name="Purushe J."/>
            <person name="Matthias M.A."/>
            <person name="Vinetz J.M."/>
            <person name="Sutton G.G."/>
            <person name="Nierman W.C."/>
            <person name="Fouts D.E."/>
        </authorList>
    </citation>
    <scope>NUCLEOTIDE SEQUENCE [LARGE SCALE GENOMIC DNA]</scope>
    <source>
        <strain evidence="1 2">CBC1416</strain>
    </source>
</reference>
<evidence type="ECO:0008006" key="3">
    <source>
        <dbReference type="Google" id="ProtNLM"/>
    </source>
</evidence>
<dbReference type="Proteomes" id="UP000012149">
    <property type="component" value="Unassembled WGS sequence"/>
</dbReference>
<evidence type="ECO:0000313" key="2">
    <source>
        <dbReference type="Proteomes" id="UP000012149"/>
    </source>
</evidence>
<dbReference type="EMBL" id="AKWE02000017">
    <property type="protein sequence ID" value="EMO59734.1"/>
    <property type="molecule type" value="Genomic_DNA"/>
</dbReference>
<accession>M6W3C6</accession>